<sequence length="115" mass="13431">MNVCHDRIWMICDEGTVEATDEYCYIAQTREVYGLMKLYNDLIKNVTIKYLDLSGCDLGDSSCIILQIFGLWCTIHLLLFATLRRVSIVRFSVTSDLRKICRNICFPYQYELNVQ</sequence>
<evidence type="ECO:0000313" key="2">
    <source>
        <dbReference type="EMBL" id="KGB32581.1"/>
    </source>
</evidence>
<name>A0A095AFE9_SCHHA</name>
<gene>
    <name evidence="2" type="ORF">MS3_00717</name>
</gene>
<keyword evidence="1" id="KW-0812">Transmembrane</keyword>
<accession>A0A095AFE9</accession>
<dbReference type="AlphaFoldDB" id="A0A095AFE9"/>
<protein>
    <submittedName>
        <fullName evidence="2">Uncharacterized protein</fullName>
    </submittedName>
</protein>
<proteinExistence type="predicted"/>
<dbReference type="SUPFAM" id="SSF52047">
    <property type="entry name" value="RNI-like"/>
    <property type="match status" value="1"/>
</dbReference>
<keyword evidence="1" id="KW-1133">Transmembrane helix</keyword>
<reference evidence="2" key="1">
    <citation type="journal article" date="2012" name="Nat. Genet.">
        <title>Whole-genome sequence of Schistosoma haematobium.</title>
        <authorList>
            <person name="Young N.D."/>
            <person name="Jex A.R."/>
            <person name="Li B."/>
            <person name="Liu S."/>
            <person name="Yang L."/>
            <person name="Xiong Z."/>
            <person name="Li Y."/>
            <person name="Cantacessi C."/>
            <person name="Hall R.S."/>
            <person name="Xu X."/>
            <person name="Chen F."/>
            <person name="Wu X."/>
            <person name="Zerlotini A."/>
            <person name="Oliveira G."/>
            <person name="Hofmann A."/>
            <person name="Zhang G."/>
            <person name="Fang X."/>
            <person name="Kang Y."/>
            <person name="Campbell B.E."/>
            <person name="Loukas A."/>
            <person name="Ranganathan S."/>
            <person name="Rollinson D."/>
            <person name="Rinaldi G."/>
            <person name="Brindley P.J."/>
            <person name="Yang H."/>
            <person name="Wang J."/>
            <person name="Wang J."/>
            <person name="Gasser R.B."/>
        </authorList>
    </citation>
    <scope>NUCLEOTIDE SEQUENCE [LARGE SCALE GENOMIC DNA]</scope>
</reference>
<evidence type="ECO:0000256" key="1">
    <source>
        <dbReference type="SAM" id="Phobius"/>
    </source>
</evidence>
<keyword evidence="1" id="KW-0472">Membrane</keyword>
<dbReference type="EMBL" id="KL250509">
    <property type="protein sequence ID" value="KGB32581.1"/>
    <property type="molecule type" value="Genomic_DNA"/>
</dbReference>
<feature type="transmembrane region" description="Helical" evidence="1">
    <location>
        <begin position="64"/>
        <end position="83"/>
    </location>
</feature>
<organism evidence="2">
    <name type="scientific">Schistosoma haematobium</name>
    <name type="common">Blood fluke</name>
    <dbReference type="NCBI Taxonomy" id="6185"/>
    <lineage>
        <taxon>Eukaryota</taxon>
        <taxon>Metazoa</taxon>
        <taxon>Spiralia</taxon>
        <taxon>Lophotrochozoa</taxon>
        <taxon>Platyhelminthes</taxon>
        <taxon>Trematoda</taxon>
        <taxon>Digenea</taxon>
        <taxon>Strigeidida</taxon>
        <taxon>Schistosomatoidea</taxon>
        <taxon>Schistosomatidae</taxon>
        <taxon>Schistosoma</taxon>
    </lineage>
</organism>